<evidence type="ECO:0000256" key="2">
    <source>
        <dbReference type="SAM" id="Phobius"/>
    </source>
</evidence>
<evidence type="ECO:0000256" key="1">
    <source>
        <dbReference type="SAM" id="MobiDB-lite"/>
    </source>
</evidence>
<organism evidence="3 4">
    <name type="scientific">Byssochlamys spectabilis</name>
    <name type="common">Paecilomyces variotii</name>
    <dbReference type="NCBI Taxonomy" id="264951"/>
    <lineage>
        <taxon>Eukaryota</taxon>
        <taxon>Fungi</taxon>
        <taxon>Dikarya</taxon>
        <taxon>Ascomycota</taxon>
        <taxon>Pezizomycotina</taxon>
        <taxon>Eurotiomycetes</taxon>
        <taxon>Eurotiomycetidae</taxon>
        <taxon>Eurotiales</taxon>
        <taxon>Thermoascaceae</taxon>
        <taxon>Paecilomyces</taxon>
    </lineage>
</organism>
<dbReference type="Proteomes" id="UP000283841">
    <property type="component" value="Unassembled WGS sequence"/>
</dbReference>
<keyword evidence="2" id="KW-0812">Transmembrane</keyword>
<reference evidence="3 4" key="1">
    <citation type="journal article" date="2018" name="Front. Microbiol.">
        <title>Genomic and genetic insights into a cosmopolitan fungus, Paecilomyces variotii (Eurotiales).</title>
        <authorList>
            <person name="Urquhart A.S."/>
            <person name="Mondo S.J."/>
            <person name="Makela M.R."/>
            <person name="Hane J.K."/>
            <person name="Wiebenga A."/>
            <person name="He G."/>
            <person name="Mihaltcheva S."/>
            <person name="Pangilinan J."/>
            <person name="Lipzen A."/>
            <person name="Barry K."/>
            <person name="de Vries R.P."/>
            <person name="Grigoriev I.V."/>
            <person name="Idnurm A."/>
        </authorList>
    </citation>
    <scope>NUCLEOTIDE SEQUENCE [LARGE SCALE GENOMIC DNA]</scope>
    <source>
        <strain evidence="3 4">CBS 101075</strain>
    </source>
</reference>
<sequence>MEATTPNTEFSQYLRRGAMCEATGCPFRRIGGYWTLHFIFILLMGLICTIMFTSGEIFLRVQRIVSTKDGLFTKQRAYKTGAILTTACAIVGLVLVFLDGHSLCALFYCGNPDWGVFDTVVSICWCISMFVSIVLCTGISFGMWMNYYRLRKTMSLGQPISPTNTAGDRPEHPDGRPSSEERTQEDETPPPGYYQDKPPTLDSAPDHDSQLQEITGPDGISTIKNALIRNNSRHVPCRTHVSPIPSKALPNV</sequence>
<gene>
    <name evidence="3" type="ORF">C8Q69DRAFT_505975</name>
</gene>
<keyword evidence="2" id="KW-1133">Transmembrane helix</keyword>
<protein>
    <submittedName>
        <fullName evidence="3">Uncharacterized protein</fullName>
    </submittedName>
</protein>
<dbReference type="VEuPathDB" id="FungiDB:C8Q69DRAFT_505975"/>
<proteinExistence type="predicted"/>
<feature type="transmembrane region" description="Helical" evidence="2">
    <location>
        <begin position="120"/>
        <end position="144"/>
    </location>
</feature>
<dbReference type="GeneID" id="39602034"/>
<accession>A0A443HZ35</accession>
<dbReference type="RefSeq" id="XP_028486750.1">
    <property type="nucleotide sequence ID" value="XM_028632757.1"/>
</dbReference>
<comment type="caution">
    <text evidence="3">The sequence shown here is derived from an EMBL/GenBank/DDBJ whole genome shotgun (WGS) entry which is preliminary data.</text>
</comment>
<keyword evidence="4" id="KW-1185">Reference proteome</keyword>
<dbReference type="AlphaFoldDB" id="A0A443HZ35"/>
<evidence type="ECO:0000313" key="3">
    <source>
        <dbReference type="EMBL" id="RWQ97105.1"/>
    </source>
</evidence>
<name>A0A443HZ35_BYSSP</name>
<dbReference type="EMBL" id="RCNU01000003">
    <property type="protein sequence ID" value="RWQ97105.1"/>
    <property type="molecule type" value="Genomic_DNA"/>
</dbReference>
<feature type="region of interest" description="Disordered" evidence="1">
    <location>
        <begin position="159"/>
        <end position="219"/>
    </location>
</feature>
<evidence type="ECO:0000313" key="4">
    <source>
        <dbReference type="Proteomes" id="UP000283841"/>
    </source>
</evidence>
<keyword evidence="2" id="KW-0472">Membrane</keyword>
<feature type="transmembrane region" description="Helical" evidence="2">
    <location>
        <begin position="36"/>
        <end position="59"/>
    </location>
</feature>
<feature type="compositionally biased region" description="Basic and acidic residues" evidence="1">
    <location>
        <begin position="168"/>
        <end position="182"/>
    </location>
</feature>
<feature type="transmembrane region" description="Helical" evidence="2">
    <location>
        <begin position="80"/>
        <end position="108"/>
    </location>
</feature>